<name>A0A813XG92_ADIRI</name>
<comment type="caution">
    <text evidence="1">The sequence shown here is derived from an EMBL/GenBank/DDBJ whole genome shotgun (WGS) entry which is preliminary data.</text>
</comment>
<gene>
    <name evidence="1" type="ORF">XAT740_LOCUS6497</name>
</gene>
<organism evidence="1 2">
    <name type="scientific">Adineta ricciae</name>
    <name type="common">Rotifer</name>
    <dbReference type="NCBI Taxonomy" id="249248"/>
    <lineage>
        <taxon>Eukaryota</taxon>
        <taxon>Metazoa</taxon>
        <taxon>Spiralia</taxon>
        <taxon>Gnathifera</taxon>
        <taxon>Rotifera</taxon>
        <taxon>Eurotatoria</taxon>
        <taxon>Bdelloidea</taxon>
        <taxon>Adinetida</taxon>
        <taxon>Adinetidae</taxon>
        <taxon>Adineta</taxon>
    </lineage>
</organism>
<evidence type="ECO:0000313" key="1">
    <source>
        <dbReference type="EMBL" id="CAF0871102.1"/>
    </source>
</evidence>
<reference evidence="1" key="1">
    <citation type="submission" date="2021-02" db="EMBL/GenBank/DDBJ databases">
        <authorList>
            <person name="Nowell W R."/>
        </authorList>
    </citation>
    <scope>NUCLEOTIDE SEQUENCE</scope>
</reference>
<dbReference type="Proteomes" id="UP000663828">
    <property type="component" value="Unassembled WGS sequence"/>
</dbReference>
<feature type="non-terminal residue" evidence="1">
    <location>
        <position position="1"/>
    </location>
</feature>
<evidence type="ECO:0000313" key="2">
    <source>
        <dbReference type="Proteomes" id="UP000663828"/>
    </source>
</evidence>
<protein>
    <submittedName>
        <fullName evidence="1">Uncharacterized protein</fullName>
    </submittedName>
</protein>
<proteinExistence type="predicted"/>
<accession>A0A813XG92</accession>
<sequence>SLHDLSLHCPTSCPELHNTKLEDVDVVPLAKTLPVHAKTIVRVHATVNRVVQENRTVIQVATVWSVIVYHANVLFNAPTKASEGILSFHFIVIAQINKWKICMICLPHNSLSPRNPRTYWTNSTNHNFDWINVFLLLGLNLSALIEMLTTKNHISLGMPHHSYILTSV</sequence>
<keyword evidence="2" id="KW-1185">Reference proteome</keyword>
<dbReference type="AlphaFoldDB" id="A0A813XG92"/>
<dbReference type="EMBL" id="CAJNOR010000296">
    <property type="protein sequence ID" value="CAF0871102.1"/>
    <property type="molecule type" value="Genomic_DNA"/>
</dbReference>